<feature type="chain" id="PRO_5020514413" evidence="1">
    <location>
        <begin position="21"/>
        <end position="77"/>
    </location>
</feature>
<proteinExistence type="predicted"/>
<keyword evidence="1" id="KW-0732">Signal</keyword>
<evidence type="ECO:0000313" key="3">
    <source>
        <dbReference type="Proteomes" id="UP000309594"/>
    </source>
</evidence>
<comment type="caution">
    <text evidence="2">The sequence shown here is derived from an EMBL/GenBank/DDBJ whole genome shotgun (WGS) entry which is preliminary data.</text>
</comment>
<evidence type="ECO:0000313" key="2">
    <source>
        <dbReference type="EMBL" id="TKC62514.1"/>
    </source>
</evidence>
<gene>
    <name evidence="2" type="ORF">FBD94_09885</name>
</gene>
<reference evidence="2 3" key="1">
    <citation type="submission" date="2019-04" db="EMBL/GenBank/DDBJ databases">
        <title>Pedobacter sp. RP-1-16 sp. nov., isolated from Arctic soil.</title>
        <authorList>
            <person name="Dahal R.H."/>
            <person name="Kim D.-U."/>
        </authorList>
    </citation>
    <scope>NUCLEOTIDE SEQUENCE [LARGE SCALE GENOMIC DNA]</scope>
    <source>
        <strain evidence="2 3">RP-1-16</strain>
    </source>
</reference>
<name>A0A4U1GFJ4_9SPHI</name>
<dbReference type="Proteomes" id="UP000309594">
    <property type="component" value="Unassembled WGS sequence"/>
</dbReference>
<sequence>MKKLFFTGLVAIVAIGGAFASKPSTTLLPNPVYDKNTCLEITDCTSQSGTPACTILSNPADYVQIDCSTPESAFQRL</sequence>
<dbReference type="AlphaFoldDB" id="A0A4U1GFJ4"/>
<dbReference type="RefSeq" id="WP_136880093.1">
    <property type="nucleotide sequence ID" value="NZ_SWDX01000003.1"/>
</dbReference>
<feature type="signal peptide" evidence="1">
    <location>
        <begin position="1"/>
        <end position="20"/>
    </location>
</feature>
<evidence type="ECO:0000256" key="1">
    <source>
        <dbReference type="SAM" id="SignalP"/>
    </source>
</evidence>
<protein>
    <submittedName>
        <fullName evidence="2">Uncharacterized protein</fullName>
    </submittedName>
</protein>
<organism evidence="2 3">
    <name type="scientific">Pedobacter hiemivivus</name>
    <dbReference type="NCBI Taxonomy" id="2530454"/>
    <lineage>
        <taxon>Bacteria</taxon>
        <taxon>Pseudomonadati</taxon>
        <taxon>Bacteroidota</taxon>
        <taxon>Sphingobacteriia</taxon>
        <taxon>Sphingobacteriales</taxon>
        <taxon>Sphingobacteriaceae</taxon>
        <taxon>Pedobacter</taxon>
    </lineage>
</organism>
<dbReference type="EMBL" id="SWDX01000003">
    <property type="protein sequence ID" value="TKC62514.1"/>
    <property type="molecule type" value="Genomic_DNA"/>
</dbReference>
<accession>A0A4U1GFJ4</accession>